<dbReference type="EMBL" id="CAXAMM010007158">
    <property type="protein sequence ID" value="CAK9013445.1"/>
    <property type="molecule type" value="Genomic_DNA"/>
</dbReference>
<feature type="region of interest" description="Disordered" evidence="1">
    <location>
        <begin position="248"/>
        <end position="269"/>
    </location>
</feature>
<dbReference type="Gene3D" id="3.90.79.10">
    <property type="entry name" value="Nucleoside Triphosphate Pyrophosphohydrolase"/>
    <property type="match status" value="1"/>
</dbReference>
<gene>
    <name evidence="3" type="ORF">SCF082_LOCUS11935</name>
    <name evidence="4" type="ORF">SCF082_LOCUS12014</name>
</gene>
<evidence type="ECO:0000313" key="4">
    <source>
        <dbReference type="EMBL" id="CAK9013621.1"/>
    </source>
</evidence>
<dbReference type="InterPro" id="IPR000086">
    <property type="entry name" value="NUDIX_hydrolase_dom"/>
</dbReference>
<evidence type="ECO:0000313" key="5">
    <source>
        <dbReference type="Proteomes" id="UP001642464"/>
    </source>
</evidence>
<organism evidence="3 5">
    <name type="scientific">Durusdinium trenchii</name>
    <dbReference type="NCBI Taxonomy" id="1381693"/>
    <lineage>
        <taxon>Eukaryota</taxon>
        <taxon>Sar</taxon>
        <taxon>Alveolata</taxon>
        <taxon>Dinophyceae</taxon>
        <taxon>Suessiales</taxon>
        <taxon>Symbiodiniaceae</taxon>
        <taxon>Durusdinium</taxon>
    </lineage>
</organism>
<keyword evidence="5" id="KW-1185">Reference proteome</keyword>
<protein>
    <recommendedName>
        <fullName evidence="2">Nudix hydrolase domain-containing protein</fullName>
    </recommendedName>
</protein>
<comment type="caution">
    <text evidence="3">The sequence shown here is derived from an EMBL/GenBank/DDBJ whole genome shotgun (WGS) entry which is preliminary data.</text>
</comment>
<sequence>MAPKRSGDDSSAPRKVNAQAILLRPSDSSPGGYDVLLQLRSQCMKCMPGYLAALGGCRDLTDRDSRETAMREVKEECGLIAKSVSTGPSKFAEGEKCDWYVILLEKPAFESKAKSRSECGDVKTVASLLPPSMQVAECYGHVWLPSSDIPQIDSKLPLMGGLLNRVQQAIRHLQPDIAQEVPETAGTNRLDVIRGVVEDLLHELTMDGSSSLPLEVLEHSKSLKDLSATSEEILVALKNADFEVHDQTVQVKGEPSSDPPKNSLEGEGE</sequence>
<reference evidence="3 5" key="1">
    <citation type="submission" date="2024-02" db="EMBL/GenBank/DDBJ databases">
        <authorList>
            <person name="Chen Y."/>
            <person name="Shah S."/>
            <person name="Dougan E. K."/>
            <person name="Thang M."/>
            <person name="Chan C."/>
        </authorList>
    </citation>
    <scope>NUCLEOTIDE SEQUENCE [LARGE SCALE GENOMIC DNA]</scope>
</reference>
<evidence type="ECO:0000259" key="2">
    <source>
        <dbReference type="PROSITE" id="PS51462"/>
    </source>
</evidence>
<proteinExistence type="predicted"/>
<evidence type="ECO:0000256" key="1">
    <source>
        <dbReference type="SAM" id="MobiDB-lite"/>
    </source>
</evidence>
<dbReference type="SUPFAM" id="SSF55811">
    <property type="entry name" value="Nudix"/>
    <property type="match status" value="1"/>
</dbReference>
<accession>A0ABP0JGP5</accession>
<dbReference type="PROSITE" id="PS51462">
    <property type="entry name" value="NUDIX"/>
    <property type="match status" value="1"/>
</dbReference>
<name>A0ABP0JGP5_9DINO</name>
<feature type="domain" description="Nudix hydrolase" evidence="2">
    <location>
        <begin position="13"/>
        <end position="171"/>
    </location>
</feature>
<dbReference type="InterPro" id="IPR015797">
    <property type="entry name" value="NUDIX_hydrolase-like_dom_sf"/>
</dbReference>
<dbReference type="Proteomes" id="UP001642464">
    <property type="component" value="Unassembled WGS sequence"/>
</dbReference>
<evidence type="ECO:0000313" key="3">
    <source>
        <dbReference type="EMBL" id="CAK9013445.1"/>
    </source>
</evidence>
<dbReference type="EMBL" id="CAXAMM010007225">
    <property type="protein sequence ID" value="CAK9013621.1"/>
    <property type="molecule type" value="Genomic_DNA"/>
</dbReference>